<dbReference type="RefSeq" id="WP_095607537.1">
    <property type="nucleotide sequence ID" value="NZ_NSKE01000012.1"/>
</dbReference>
<dbReference type="Pfam" id="PF13847">
    <property type="entry name" value="Methyltransf_31"/>
    <property type="match status" value="1"/>
</dbReference>
<dbReference type="OrthoDB" id="281208at2"/>
<dbReference type="InterPro" id="IPR029063">
    <property type="entry name" value="SAM-dependent_MTases_sf"/>
</dbReference>
<dbReference type="PANTHER" id="PTHR13610">
    <property type="entry name" value="METHYLTRANSFERASE DOMAIN-CONTAINING PROTEIN"/>
    <property type="match status" value="1"/>
</dbReference>
<evidence type="ECO:0000313" key="6">
    <source>
        <dbReference type="Proteomes" id="UP000218831"/>
    </source>
</evidence>
<dbReference type="PROSITE" id="PS50821">
    <property type="entry name" value="PAZ"/>
    <property type="match status" value="1"/>
</dbReference>
<protein>
    <submittedName>
        <fullName evidence="5">SAM-dependent methyltransferase</fullName>
    </submittedName>
</protein>
<feature type="domain" description="PAZ" evidence="4">
    <location>
        <begin position="210"/>
        <end position="282"/>
    </location>
</feature>
<comment type="caution">
    <text evidence="5">The sequence shown here is derived from an EMBL/GenBank/DDBJ whole genome shotgun (WGS) entry which is preliminary data.</text>
</comment>
<dbReference type="InterPro" id="IPR025714">
    <property type="entry name" value="Methyltranfer_dom"/>
</dbReference>
<dbReference type="GO" id="GO:0016279">
    <property type="term" value="F:protein-lysine N-methyltransferase activity"/>
    <property type="evidence" value="ECO:0007669"/>
    <property type="project" value="InterPro"/>
</dbReference>
<dbReference type="EMBL" id="NSKE01000012">
    <property type="protein sequence ID" value="PAU92881.1"/>
    <property type="molecule type" value="Genomic_DNA"/>
</dbReference>
<keyword evidence="2 5" id="KW-0808">Transferase</keyword>
<gene>
    <name evidence="5" type="ORF">CK503_14435</name>
</gene>
<proteinExistence type="predicted"/>
<keyword evidence="1 5" id="KW-0489">Methyltransferase</keyword>
<dbReference type="PANTHER" id="PTHR13610:SF11">
    <property type="entry name" value="METHYLTRANSFERASE DOMAIN-CONTAINING PROTEIN"/>
    <property type="match status" value="1"/>
</dbReference>
<evidence type="ECO:0000259" key="4">
    <source>
        <dbReference type="PROSITE" id="PS50821"/>
    </source>
</evidence>
<organism evidence="5 6">
    <name type="scientific">Fodinibius salipaludis</name>
    <dbReference type="NCBI Taxonomy" id="2032627"/>
    <lineage>
        <taxon>Bacteria</taxon>
        <taxon>Pseudomonadati</taxon>
        <taxon>Balneolota</taxon>
        <taxon>Balneolia</taxon>
        <taxon>Balneolales</taxon>
        <taxon>Balneolaceae</taxon>
        <taxon>Fodinibius</taxon>
    </lineage>
</organism>
<dbReference type="InterPro" id="IPR026170">
    <property type="entry name" value="FAM173A/B"/>
</dbReference>
<dbReference type="GO" id="GO:0003723">
    <property type="term" value="F:RNA binding"/>
    <property type="evidence" value="ECO:0007669"/>
    <property type="project" value="InterPro"/>
</dbReference>
<dbReference type="SUPFAM" id="SSF53335">
    <property type="entry name" value="S-adenosyl-L-methionine-dependent methyltransferases"/>
    <property type="match status" value="1"/>
</dbReference>
<evidence type="ECO:0000256" key="1">
    <source>
        <dbReference type="ARBA" id="ARBA00022603"/>
    </source>
</evidence>
<accession>A0A2A2G5G7</accession>
<dbReference type="CDD" id="cd02440">
    <property type="entry name" value="AdoMet_MTases"/>
    <property type="match status" value="1"/>
</dbReference>
<dbReference type="InterPro" id="IPR003100">
    <property type="entry name" value="PAZ_dom"/>
</dbReference>
<evidence type="ECO:0000313" key="5">
    <source>
        <dbReference type="EMBL" id="PAU92881.1"/>
    </source>
</evidence>
<sequence>MKKPTSVKSLSYSFFGVLIFLGLIFTSASHVTAQDLDVPYVPTPDNVVERMLDLTDVESSDYVIDLGSGDGRIVIAAAKRGANGHGIDLDPERIAEARENASSEGVDDQIMFMEGDIFKTDFSKASVITMYLLPSVNKKLRPELINKLEPGTQVVSHSFDMGSWKADKEVVVNNDGRSHDIYYWVIPAQTEGTWSWDFNGTNFNMTIKQRFQEISAKLTDNSDTFFDIHKAELKGKRITVRASNGDQNYIFSGRVEGDKINGMMQHHNGQEKNFYQWSATKK</sequence>
<reference evidence="5 6" key="1">
    <citation type="submission" date="2017-08" db="EMBL/GenBank/DDBJ databases">
        <title>Aliifodinibius alkalisoli sp. nov., isolated from saline alkaline soil.</title>
        <authorList>
            <person name="Liu D."/>
            <person name="Zhang G."/>
        </authorList>
    </citation>
    <scope>NUCLEOTIDE SEQUENCE [LARGE SCALE GENOMIC DNA]</scope>
    <source>
        <strain evidence="5 6">WN023</strain>
    </source>
</reference>
<dbReference type="Gene3D" id="3.40.50.150">
    <property type="entry name" value="Vaccinia Virus protein VP39"/>
    <property type="match status" value="1"/>
</dbReference>
<name>A0A2A2G5G7_9BACT</name>
<dbReference type="GO" id="GO:0032259">
    <property type="term" value="P:methylation"/>
    <property type="evidence" value="ECO:0007669"/>
    <property type="project" value="UniProtKB-KW"/>
</dbReference>
<keyword evidence="6" id="KW-1185">Reference proteome</keyword>
<evidence type="ECO:0000256" key="2">
    <source>
        <dbReference type="ARBA" id="ARBA00022679"/>
    </source>
</evidence>
<dbReference type="Proteomes" id="UP000218831">
    <property type="component" value="Unassembled WGS sequence"/>
</dbReference>
<keyword evidence="3" id="KW-0949">S-adenosyl-L-methionine</keyword>
<evidence type="ECO:0000256" key="3">
    <source>
        <dbReference type="ARBA" id="ARBA00022691"/>
    </source>
</evidence>
<dbReference type="AlphaFoldDB" id="A0A2A2G5G7"/>